<dbReference type="GO" id="GO:0016020">
    <property type="term" value="C:membrane"/>
    <property type="evidence" value="ECO:0007669"/>
    <property type="project" value="UniProtKB-SubCell"/>
</dbReference>
<comment type="similarity">
    <text evidence="10">Belongs to the glycosyltransferase 14 family.</text>
</comment>
<dbReference type="InterPro" id="IPR003406">
    <property type="entry name" value="Glyco_trans_14"/>
</dbReference>
<dbReference type="EMBL" id="JAWDGP010000234">
    <property type="protein sequence ID" value="KAK3802441.1"/>
    <property type="molecule type" value="Genomic_DNA"/>
</dbReference>
<evidence type="ECO:0000313" key="12">
    <source>
        <dbReference type="Proteomes" id="UP001283361"/>
    </source>
</evidence>
<sequence length="367" mass="42485">MQIFGLESLNGSSEVDDVELFSTVQDTEQELSGTATTLEHGKMSEVTPSTKRKFSFNISSSFNNITVPIFDDDFNQNVLNTSLTSDKFENSTARHNTVLRFFNSSLPLNNTNASSMARNAAKPVEKAWRKRLRKMRQMFRRMEPLFKTKRVDCRAVFRRNQKEIQKAKKVAASPKRLVGISDAHYEWATKNCTQFVRDRGYITVPLSAEEREFPIAYSLLVYKDLEMVERLLRAIYRPQNYYCLHIDASSSPGFFRAATSLAGCFPNVLLTQQRVDVRWGEFSVLKPELICMRQLWHFRKWKYYINLTGQEFPLKTNLEIVRILKAYHGANDVQGTLKHANKERWRNTRPPHGIQPYKGSVHVAVNR</sequence>
<evidence type="ECO:0000256" key="10">
    <source>
        <dbReference type="ARBA" id="ARBA00038150"/>
    </source>
</evidence>
<dbReference type="PANTHER" id="PTHR19297:SF191">
    <property type="entry name" value="PROTEIN XYLOSYLTRANSFERASE"/>
    <property type="match status" value="1"/>
</dbReference>
<accession>A0AAE1ECG4</accession>
<keyword evidence="9" id="KW-0325">Glycoprotein</keyword>
<evidence type="ECO:0000256" key="1">
    <source>
        <dbReference type="ARBA" id="ARBA00004606"/>
    </source>
</evidence>
<organism evidence="11 12">
    <name type="scientific">Elysia crispata</name>
    <name type="common">lettuce slug</name>
    <dbReference type="NCBI Taxonomy" id="231223"/>
    <lineage>
        <taxon>Eukaryota</taxon>
        <taxon>Metazoa</taxon>
        <taxon>Spiralia</taxon>
        <taxon>Lophotrochozoa</taxon>
        <taxon>Mollusca</taxon>
        <taxon>Gastropoda</taxon>
        <taxon>Heterobranchia</taxon>
        <taxon>Euthyneura</taxon>
        <taxon>Panpulmonata</taxon>
        <taxon>Sacoglossa</taxon>
        <taxon>Placobranchoidea</taxon>
        <taxon>Plakobranchidae</taxon>
        <taxon>Elysia</taxon>
    </lineage>
</organism>
<protein>
    <submittedName>
        <fullName evidence="11">Uncharacterized protein</fullName>
    </submittedName>
</protein>
<evidence type="ECO:0000256" key="2">
    <source>
        <dbReference type="ARBA" id="ARBA00004922"/>
    </source>
</evidence>
<evidence type="ECO:0000256" key="8">
    <source>
        <dbReference type="ARBA" id="ARBA00023136"/>
    </source>
</evidence>
<comment type="subcellular location">
    <subcellularLocation>
        <location evidence="1">Membrane</location>
        <topology evidence="1">Single-pass type II membrane protein</topology>
    </subcellularLocation>
</comment>
<keyword evidence="4" id="KW-0808">Transferase</keyword>
<dbReference type="Pfam" id="PF02485">
    <property type="entry name" value="Branch"/>
    <property type="match status" value="1"/>
</dbReference>
<name>A0AAE1ECG4_9GAST</name>
<evidence type="ECO:0000256" key="6">
    <source>
        <dbReference type="ARBA" id="ARBA00022968"/>
    </source>
</evidence>
<evidence type="ECO:0000256" key="3">
    <source>
        <dbReference type="ARBA" id="ARBA00022676"/>
    </source>
</evidence>
<evidence type="ECO:0000256" key="9">
    <source>
        <dbReference type="ARBA" id="ARBA00023180"/>
    </source>
</evidence>
<evidence type="ECO:0000256" key="4">
    <source>
        <dbReference type="ARBA" id="ARBA00022679"/>
    </source>
</evidence>
<proteinExistence type="inferred from homology"/>
<keyword evidence="3" id="KW-0328">Glycosyltransferase</keyword>
<dbReference type="GO" id="GO:0008375">
    <property type="term" value="F:acetylglucosaminyltransferase activity"/>
    <property type="evidence" value="ECO:0007669"/>
    <property type="project" value="TreeGrafter"/>
</dbReference>
<dbReference type="Proteomes" id="UP001283361">
    <property type="component" value="Unassembled WGS sequence"/>
</dbReference>
<comment type="pathway">
    <text evidence="2">Protein modification; protein glycosylation.</text>
</comment>
<evidence type="ECO:0000313" key="11">
    <source>
        <dbReference type="EMBL" id="KAK3802441.1"/>
    </source>
</evidence>
<keyword evidence="6" id="KW-0735">Signal-anchor</keyword>
<gene>
    <name evidence="11" type="ORF">RRG08_015238</name>
</gene>
<dbReference type="PANTHER" id="PTHR19297">
    <property type="entry name" value="GLYCOSYLTRANSFERASE 14 FAMILY MEMBER"/>
    <property type="match status" value="1"/>
</dbReference>
<comment type="caution">
    <text evidence="11">The sequence shown here is derived from an EMBL/GenBank/DDBJ whole genome shotgun (WGS) entry which is preliminary data.</text>
</comment>
<evidence type="ECO:0000256" key="7">
    <source>
        <dbReference type="ARBA" id="ARBA00022989"/>
    </source>
</evidence>
<keyword evidence="12" id="KW-1185">Reference proteome</keyword>
<evidence type="ECO:0000256" key="5">
    <source>
        <dbReference type="ARBA" id="ARBA00022692"/>
    </source>
</evidence>
<keyword evidence="8" id="KW-0472">Membrane</keyword>
<keyword evidence="7" id="KW-1133">Transmembrane helix</keyword>
<dbReference type="AlphaFoldDB" id="A0AAE1ECG4"/>
<keyword evidence="5" id="KW-0812">Transmembrane</keyword>
<reference evidence="11" key="1">
    <citation type="journal article" date="2023" name="G3 (Bethesda)">
        <title>A reference genome for the long-term kleptoplast-retaining sea slug Elysia crispata morphotype clarki.</title>
        <authorList>
            <person name="Eastman K.E."/>
            <person name="Pendleton A.L."/>
            <person name="Shaikh M.A."/>
            <person name="Suttiyut T."/>
            <person name="Ogas R."/>
            <person name="Tomko P."/>
            <person name="Gavelis G."/>
            <person name="Widhalm J.R."/>
            <person name="Wisecaver J.H."/>
        </authorList>
    </citation>
    <scope>NUCLEOTIDE SEQUENCE</scope>
    <source>
        <strain evidence="11">ECLA1</strain>
    </source>
</reference>